<dbReference type="AlphaFoldDB" id="A3VMF4"/>
<dbReference type="EMBL" id="AAMT01000032">
    <property type="protein sequence ID" value="EAQ10557.1"/>
    <property type="molecule type" value="Genomic_DNA"/>
</dbReference>
<dbReference type="Proteomes" id="UP000002931">
    <property type="component" value="Unassembled WGS sequence"/>
</dbReference>
<organism evidence="1 2">
    <name type="scientific">Maritimibacter alkaliphilus HTCC2654</name>
    <dbReference type="NCBI Taxonomy" id="314271"/>
    <lineage>
        <taxon>Bacteria</taxon>
        <taxon>Pseudomonadati</taxon>
        <taxon>Pseudomonadota</taxon>
        <taxon>Alphaproteobacteria</taxon>
        <taxon>Rhodobacterales</taxon>
        <taxon>Roseobacteraceae</taxon>
        <taxon>Maritimibacter</taxon>
    </lineage>
</organism>
<reference evidence="1 2" key="1">
    <citation type="journal article" date="2010" name="J. Bacteriol.">
        <title>Genome sequences of Pelagibaca bermudensis HTCC2601T and Maritimibacter alkaliphilus HTCC2654T, the type strains of two marine Roseobacter genera.</title>
        <authorList>
            <person name="Thrash J.C."/>
            <person name="Cho J.C."/>
            <person name="Ferriera S."/>
            <person name="Johnson J."/>
            <person name="Vergin K.L."/>
            <person name="Giovannoni S.J."/>
        </authorList>
    </citation>
    <scope>NUCLEOTIDE SEQUENCE [LARGE SCALE GENOMIC DNA]</scope>
    <source>
        <strain evidence="1 2">HTCC2654</strain>
    </source>
</reference>
<dbReference type="eggNOG" id="ENOG50310M9">
    <property type="taxonomic scope" value="Bacteria"/>
</dbReference>
<dbReference type="STRING" id="314271.RB2654_06027"/>
<gene>
    <name evidence="1" type="ORF">RB2654_06027</name>
</gene>
<evidence type="ECO:0000313" key="1">
    <source>
        <dbReference type="EMBL" id="EAQ10557.1"/>
    </source>
</evidence>
<proteinExistence type="predicted"/>
<keyword evidence="2" id="KW-1185">Reference proteome</keyword>
<accession>A3VMF4</accession>
<protein>
    <submittedName>
        <fullName evidence="1">Uncharacterized protein</fullName>
    </submittedName>
</protein>
<evidence type="ECO:0000313" key="2">
    <source>
        <dbReference type="Proteomes" id="UP000002931"/>
    </source>
</evidence>
<name>A3VMF4_9RHOB</name>
<sequence>MMGELELAAILCSLILGGEAEVRHPYSAAYDLHYVVVDCETDTTVYEVGLDKRSSTDSLHQALFAAQLTGKAPGVVMIDTNGREDQYEYQVRMVAEAAGVAYLVYDKDFLLRWQMTDYLRNYPAPRASGEDVSLMLLD</sequence>
<comment type="caution">
    <text evidence="1">The sequence shown here is derived from an EMBL/GenBank/DDBJ whole genome shotgun (WGS) entry which is preliminary data.</text>
</comment>
<dbReference type="HOGENOM" id="CLU_153824_0_0_5"/>